<feature type="region of interest" description="Disordered" evidence="1">
    <location>
        <begin position="88"/>
        <end position="113"/>
    </location>
</feature>
<evidence type="ECO:0000313" key="3">
    <source>
        <dbReference type="Proteomes" id="UP000236047"/>
    </source>
</evidence>
<sequence length="113" mass="10872">MGLGLGLGLSAWAGVGAGADAVSGLLSVSVLVPVSAVDSVCGRGGASVSDRGDVSESGRGAALVLVSVLLPLLLVSWEVGVSVFGRADESGDDGEEVADDEASGVGDAVCASR</sequence>
<dbReference type="AlphaFoldDB" id="A0A2N8P8B9"/>
<feature type="compositionally biased region" description="Acidic residues" evidence="1">
    <location>
        <begin position="90"/>
        <end position="102"/>
    </location>
</feature>
<comment type="caution">
    <text evidence="2">The sequence shown here is derived from an EMBL/GenBank/DDBJ whole genome shotgun (WGS) entry which is preliminary data.</text>
</comment>
<name>A0A2N8P8B9_STRNR</name>
<organism evidence="2 3">
    <name type="scientific">Streptomyces noursei</name>
    <name type="common">Streptomyces albulus</name>
    <dbReference type="NCBI Taxonomy" id="1971"/>
    <lineage>
        <taxon>Bacteria</taxon>
        <taxon>Bacillati</taxon>
        <taxon>Actinomycetota</taxon>
        <taxon>Actinomycetes</taxon>
        <taxon>Kitasatosporales</taxon>
        <taxon>Streptomycetaceae</taxon>
        <taxon>Streptomyces</taxon>
    </lineage>
</organism>
<keyword evidence="3" id="KW-1185">Reference proteome</keyword>
<proteinExistence type="predicted"/>
<evidence type="ECO:0000256" key="1">
    <source>
        <dbReference type="SAM" id="MobiDB-lite"/>
    </source>
</evidence>
<dbReference type="EMBL" id="LJSN01000003">
    <property type="protein sequence ID" value="PNE37242.1"/>
    <property type="molecule type" value="Genomic_DNA"/>
</dbReference>
<dbReference type="Proteomes" id="UP000236047">
    <property type="component" value="Unassembled WGS sequence"/>
</dbReference>
<evidence type="ECO:0000313" key="2">
    <source>
        <dbReference type="EMBL" id="PNE37242.1"/>
    </source>
</evidence>
<reference evidence="3" key="1">
    <citation type="submission" date="2015-09" db="EMBL/GenBank/DDBJ databases">
        <authorList>
            <person name="Graham D.E."/>
            <person name="Mahan K.M."/>
            <person name="Klingeman D.M."/>
            <person name="Fida T."/>
            <person name="Giannone R.J."/>
            <person name="Hettich R.L."/>
            <person name="Parry R.J."/>
            <person name="Spain J.C."/>
        </authorList>
    </citation>
    <scope>NUCLEOTIDE SEQUENCE [LARGE SCALE GENOMIC DNA]</scope>
    <source>
        <strain evidence="3">JCM 4701</strain>
    </source>
</reference>
<protein>
    <submittedName>
        <fullName evidence="2">Uncharacterized protein</fullName>
    </submittedName>
</protein>
<accession>A0A2N8P8B9</accession>
<gene>
    <name evidence="2" type="ORF">AOB60_23000</name>
</gene>